<proteinExistence type="predicted"/>
<evidence type="ECO:0000313" key="1">
    <source>
        <dbReference type="EMBL" id="KIJ38306.1"/>
    </source>
</evidence>
<protein>
    <submittedName>
        <fullName evidence="1">Uncharacterized protein</fullName>
    </submittedName>
</protein>
<dbReference type="Proteomes" id="UP000054279">
    <property type="component" value="Unassembled WGS sequence"/>
</dbReference>
<gene>
    <name evidence="1" type="ORF">M422DRAFT_258949</name>
</gene>
<accession>A0A0C9VL75</accession>
<keyword evidence="2" id="KW-1185">Reference proteome</keyword>
<evidence type="ECO:0000313" key="2">
    <source>
        <dbReference type="Proteomes" id="UP000054279"/>
    </source>
</evidence>
<organism evidence="1 2">
    <name type="scientific">Sphaerobolus stellatus (strain SS14)</name>
    <dbReference type="NCBI Taxonomy" id="990650"/>
    <lineage>
        <taxon>Eukaryota</taxon>
        <taxon>Fungi</taxon>
        <taxon>Dikarya</taxon>
        <taxon>Basidiomycota</taxon>
        <taxon>Agaricomycotina</taxon>
        <taxon>Agaricomycetes</taxon>
        <taxon>Phallomycetidae</taxon>
        <taxon>Geastrales</taxon>
        <taxon>Sphaerobolaceae</taxon>
        <taxon>Sphaerobolus</taxon>
    </lineage>
</organism>
<dbReference type="AlphaFoldDB" id="A0A0C9VL75"/>
<name>A0A0C9VL75_SPHS4</name>
<dbReference type="EMBL" id="KN837161">
    <property type="protein sequence ID" value="KIJ38306.1"/>
    <property type="molecule type" value="Genomic_DNA"/>
</dbReference>
<reference evidence="1 2" key="1">
    <citation type="submission" date="2014-06" db="EMBL/GenBank/DDBJ databases">
        <title>Evolutionary Origins and Diversification of the Mycorrhizal Mutualists.</title>
        <authorList>
            <consortium name="DOE Joint Genome Institute"/>
            <consortium name="Mycorrhizal Genomics Consortium"/>
            <person name="Kohler A."/>
            <person name="Kuo A."/>
            <person name="Nagy L.G."/>
            <person name="Floudas D."/>
            <person name="Copeland A."/>
            <person name="Barry K.W."/>
            <person name="Cichocki N."/>
            <person name="Veneault-Fourrey C."/>
            <person name="LaButti K."/>
            <person name="Lindquist E.A."/>
            <person name="Lipzen A."/>
            <person name="Lundell T."/>
            <person name="Morin E."/>
            <person name="Murat C."/>
            <person name="Riley R."/>
            <person name="Ohm R."/>
            <person name="Sun H."/>
            <person name="Tunlid A."/>
            <person name="Henrissat B."/>
            <person name="Grigoriev I.V."/>
            <person name="Hibbett D.S."/>
            <person name="Martin F."/>
        </authorList>
    </citation>
    <scope>NUCLEOTIDE SEQUENCE [LARGE SCALE GENOMIC DNA]</scope>
    <source>
        <strain evidence="1 2">SS14</strain>
    </source>
</reference>
<dbReference type="HOGENOM" id="CLU_3088822_0_0_1"/>
<sequence>MDSTKSIETLNRLSQHVEIKGIRIICHNDIKLSSTLEIRVDEPSKNTKTETV</sequence>